<dbReference type="EC" id="2.7.13.3" evidence="2"/>
<keyword evidence="6 13" id="KW-0418">Kinase</keyword>
<dbReference type="Gene3D" id="3.30.450.20">
    <property type="entry name" value="PAS domain"/>
    <property type="match status" value="1"/>
</dbReference>
<keyword evidence="8" id="KW-0902">Two-component regulatory system</keyword>
<evidence type="ECO:0000313" key="14">
    <source>
        <dbReference type="Proteomes" id="UP000051888"/>
    </source>
</evidence>
<dbReference type="GO" id="GO:0005524">
    <property type="term" value="F:ATP binding"/>
    <property type="evidence" value="ECO:0007669"/>
    <property type="project" value="UniProtKB-KW"/>
</dbReference>
<reference evidence="13 14" key="1">
    <citation type="submission" date="2015-09" db="EMBL/GenBank/DDBJ databases">
        <title>Genome sequencing project for genomic taxonomy and phylogenomics of Bacillus-like bacteria.</title>
        <authorList>
            <person name="Liu B."/>
            <person name="Wang J."/>
            <person name="Zhu Y."/>
            <person name="Liu G."/>
            <person name="Chen Q."/>
            <person name="Chen Z."/>
            <person name="Lan J."/>
            <person name="Che J."/>
            <person name="Ge C."/>
            <person name="Shi H."/>
            <person name="Pan Z."/>
            <person name="Liu X."/>
        </authorList>
    </citation>
    <scope>NUCLEOTIDE SEQUENCE [LARGE SCALE GENOMIC DNA]</scope>
    <source>
        <strain evidence="13 14">LMG 18435</strain>
    </source>
</reference>
<dbReference type="Pfam" id="PF00497">
    <property type="entry name" value="SBP_bac_3"/>
    <property type="match status" value="1"/>
</dbReference>
<dbReference type="InterPro" id="IPR036097">
    <property type="entry name" value="HisK_dim/P_sf"/>
</dbReference>
<keyword evidence="11" id="KW-0472">Membrane</keyword>
<dbReference type="SUPFAM" id="SSF55874">
    <property type="entry name" value="ATPase domain of HSP90 chaperone/DNA topoisomerase II/histidine kinase"/>
    <property type="match status" value="1"/>
</dbReference>
<organism evidence="13 14">
    <name type="scientific">Heyndrickxia shackletonii</name>
    <dbReference type="NCBI Taxonomy" id="157838"/>
    <lineage>
        <taxon>Bacteria</taxon>
        <taxon>Bacillati</taxon>
        <taxon>Bacillota</taxon>
        <taxon>Bacilli</taxon>
        <taxon>Bacillales</taxon>
        <taxon>Bacillaceae</taxon>
        <taxon>Heyndrickxia</taxon>
    </lineage>
</organism>
<dbReference type="Gene3D" id="1.10.287.130">
    <property type="match status" value="1"/>
</dbReference>
<dbReference type="InterPro" id="IPR000014">
    <property type="entry name" value="PAS"/>
</dbReference>
<evidence type="ECO:0000313" key="13">
    <source>
        <dbReference type="EMBL" id="KQL51263.1"/>
    </source>
</evidence>
<dbReference type="GO" id="GO:0000155">
    <property type="term" value="F:phosphorelay sensor kinase activity"/>
    <property type="evidence" value="ECO:0007669"/>
    <property type="project" value="InterPro"/>
</dbReference>
<protein>
    <recommendedName>
        <fullName evidence="2">histidine kinase</fullName>
        <ecNumber evidence="2">2.7.13.3</ecNumber>
    </recommendedName>
</protein>
<dbReference type="OrthoDB" id="9784397at2"/>
<feature type="transmembrane region" description="Helical" evidence="11">
    <location>
        <begin position="261"/>
        <end position="282"/>
    </location>
</feature>
<dbReference type="EMBL" id="LJJC01000006">
    <property type="protein sequence ID" value="KQL51263.1"/>
    <property type="molecule type" value="Genomic_DNA"/>
</dbReference>
<dbReference type="STRING" id="157838.AN964_19935"/>
<comment type="caution">
    <text evidence="13">The sequence shown here is derived from an EMBL/GenBank/DDBJ whole genome shotgun (WGS) entry which is preliminary data.</text>
</comment>
<dbReference type="Gene3D" id="3.30.565.10">
    <property type="entry name" value="Histidine kinase-like ATPase, C-terminal domain"/>
    <property type="match status" value="1"/>
</dbReference>
<dbReference type="CDD" id="cd00075">
    <property type="entry name" value="HATPase"/>
    <property type="match status" value="1"/>
</dbReference>
<keyword evidence="11" id="KW-0812">Transmembrane</keyword>
<evidence type="ECO:0000256" key="6">
    <source>
        <dbReference type="ARBA" id="ARBA00022777"/>
    </source>
</evidence>
<sequence length="641" mass="72838">MRYLCLILLFITVLLFPSFSLDAKAKEVHVIRVGFDKDAPPLSYLGPKGEASGFEIELIQNIATQQGYKIKFFPLELDDAIEMLKEGKLDLIAGLEYTSTRDTFFDFSDTYLTIPKTVVIPSSIRDISSVNDLKGKVVAVQRDDTVISQLENIRGSEMLESFNQLDAMDMLFLGRADVFLGNRPTVEYILQHTKNRMNYRVRTGLIPPSDYAFAVREGNYKLLKDLNNGLAALHRNGTYERLYSQYLEPYGALEIGWWRKLVYILLILTGVIFAILVGIFYWNKRLKKEVNRQTAALADSYAFQSKVLDSVDNGILSFNPRGSIILINHIASNLLGIRGNPSETNIFDFLPQLPLQKVMEIGEQRMLHGEIHLDDGTDRILQYYIASLQNGIGEIVGGILCIQDRTEQKHLQARLIAQEKMRALGQLVAGIAHEIRNPLTAIKTFTEMLPRKINDPRFQSELVQHVPEEVERMNRIIEDLLDYSREKSMNLEWINLNELVQSITGLFKKQFHNEGIETEIHIPTTINVLMDPNRIKQVLINLVLNATQAMKESKKKQLRFHAAINKQLIQVDITDSGVGIKEQDIPHLFQPFYTTKSQGIGLGLYICQKIMQEHGGHIKVNSTKYKGTTFTLFFINGGDAS</sequence>
<dbReference type="CDD" id="cd00130">
    <property type="entry name" value="PAS"/>
    <property type="match status" value="1"/>
</dbReference>
<keyword evidence="14" id="KW-1185">Reference proteome</keyword>
<evidence type="ECO:0000256" key="3">
    <source>
        <dbReference type="ARBA" id="ARBA00022553"/>
    </source>
</evidence>
<dbReference type="SMART" id="SM00388">
    <property type="entry name" value="HisKA"/>
    <property type="match status" value="1"/>
</dbReference>
<dbReference type="PANTHER" id="PTHR43065:SF10">
    <property type="entry name" value="PEROXIDE STRESS-ACTIVATED HISTIDINE KINASE MAK3"/>
    <property type="match status" value="1"/>
</dbReference>
<dbReference type="InterPro" id="IPR003661">
    <property type="entry name" value="HisK_dim/P_dom"/>
</dbReference>
<dbReference type="CDD" id="cd00082">
    <property type="entry name" value="HisKA"/>
    <property type="match status" value="1"/>
</dbReference>
<accession>A0A0Q3WT23</accession>
<dbReference type="PATRIC" id="fig|157838.3.peg.4400"/>
<dbReference type="Proteomes" id="UP000051888">
    <property type="component" value="Unassembled WGS sequence"/>
</dbReference>
<evidence type="ECO:0000259" key="12">
    <source>
        <dbReference type="PROSITE" id="PS50109"/>
    </source>
</evidence>
<feature type="domain" description="Histidine kinase" evidence="12">
    <location>
        <begin position="430"/>
        <end position="638"/>
    </location>
</feature>
<keyword evidence="11" id="KW-1133">Transmembrane helix</keyword>
<dbReference type="PANTHER" id="PTHR43065">
    <property type="entry name" value="SENSOR HISTIDINE KINASE"/>
    <property type="match status" value="1"/>
</dbReference>
<evidence type="ECO:0000256" key="11">
    <source>
        <dbReference type="SAM" id="Phobius"/>
    </source>
</evidence>
<evidence type="ECO:0000256" key="8">
    <source>
        <dbReference type="ARBA" id="ARBA00023012"/>
    </source>
</evidence>
<evidence type="ECO:0000256" key="2">
    <source>
        <dbReference type="ARBA" id="ARBA00012438"/>
    </source>
</evidence>
<dbReference type="SMART" id="SM00387">
    <property type="entry name" value="HATPase_c"/>
    <property type="match status" value="1"/>
</dbReference>
<keyword evidence="9" id="KW-0564">Palmitate</keyword>
<name>A0A0Q3WT23_9BACI</name>
<comment type="catalytic activity">
    <reaction evidence="1">
        <text>ATP + protein L-histidine = ADP + protein N-phospho-L-histidine.</text>
        <dbReference type="EC" id="2.7.13.3"/>
    </reaction>
</comment>
<dbReference type="AlphaFoldDB" id="A0A0Q3WT23"/>
<evidence type="ECO:0000256" key="4">
    <source>
        <dbReference type="ARBA" id="ARBA00022679"/>
    </source>
</evidence>
<evidence type="ECO:0000256" key="10">
    <source>
        <dbReference type="ARBA" id="ARBA00023288"/>
    </source>
</evidence>
<evidence type="ECO:0000256" key="5">
    <source>
        <dbReference type="ARBA" id="ARBA00022741"/>
    </source>
</evidence>
<dbReference type="InterPro" id="IPR036890">
    <property type="entry name" value="HATPase_C_sf"/>
</dbReference>
<dbReference type="SUPFAM" id="SSF55785">
    <property type="entry name" value="PYP-like sensor domain (PAS domain)"/>
    <property type="match status" value="1"/>
</dbReference>
<dbReference type="InterPro" id="IPR001638">
    <property type="entry name" value="Solute-binding_3/MltF_N"/>
</dbReference>
<dbReference type="PRINTS" id="PR00344">
    <property type="entry name" value="BCTRLSENSOR"/>
</dbReference>
<evidence type="ECO:0000256" key="1">
    <source>
        <dbReference type="ARBA" id="ARBA00000085"/>
    </source>
</evidence>
<dbReference type="SMART" id="SM00062">
    <property type="entry name" value="PBPb"/>
    <property type="match status" value="1"/>
</dbReference>
<keyword evidence="3" id="KW-0597">Phosphoprotein</keyword>
<dbReference type="SUPFAM" id="SSF47384">
    <property type="entry name" value="Homodimeric domain of signal transducing histidine kinase"/>
    <property type="match status" value="1"/>
</dbReference>
<dbReference type="InterPro" id="IPR005467">
    <property type="entry name" value="His_kinase_dom"/>
</dbReference>
<dbReference type="Pfam" id="PF00512">
    <property type="entry name" value="HisKA"/>
    <property type="match status" value="1"/>
</dbReference>
<dbReference type="SUPFAM" id="SSF53850">
    <property type="entry name" value="Periplasmic binding protein-like II"/>
    <property type="match status" value="1"/>
</dbReference>
<dbReference type="RefSeq" id="WP_055741569.1">
    <property type="nucleotide sequence ID" value="NZ_JAAIWL010000004.1"/>
</dbReference>
<proteinExistence type="predicted"/>
<keyword evidence="5" id="KW-0547">Nucleotide-binding</keyword>
<evidence type="ECO:0000256" key="9">
    <source>
        <dbReference type="ARBA" id="ARBA00023139"/>
    </source>
</evidence>
<keyword evidence="7" id="KW-0067">ATP-binding</keyword>
<gene>
    <name evidence="13" type="ORF">AN964_19935</name>
</gene>
<evidence type="ECO:0000256" key="7">
    <source>
        <dbReference type="ARBA" id="ARBA00022840"/>
    </source>
</evidence>
<keyword evidence="10" id="KW-0449">Lipoprotein</keyword>
<dbReference type="PROSITE" id="PS50109">
    <property type="entry name" value="HIS_KIN"/>
    <property type="match status" value="1"/>
</dbReference>
<dbReference type="Pfam" id="PF02518">
    <property type="entry name" value="HATPase_c"/>
    <property type="match status" value="1"/>
</dbReference>
<dbReference type="InterPro" id="IPR035965">
    <property type="entry name" value="PAS-like_dom_sf"/>
</dbReference>
<dbReference type="InterPro" id="IPR004358">
    <property type="entry name" value="Sig_transdc_His_kin-like_C"/>
</dbReference>
<dbReference type="CDD" id="cd13704">
    <property type="entry name" value="PBP2_HisK"/>
    <property type="match status" value="1"/>
</dbReference>
<keyword evidence="4" id="KW-0808">Transferase</keyword>
<dbReference type="InterPro" id="IPR003594">
    <property type="entry name" value="HATPase_dom"/>
</dbReference>
<dbReference type="Gene3D" id="3.40.190.10">
    <property type="entry name" value="Periplasmic binding protein-like II"/>
    <property type="match status" value="2"/>
</dbReference>